<sequence>MTPVPMVPGLLSCSYETHGPSKSRTSQREGWQVMFGPGDEAFETASTEFDPDAVIWVPDVDYVSGWREAQDAAAELSDALGRAGVDLRDAIATAQTRADGSGVVRLLWPVGTVQAVAELVRREDLREAG</sequence>
<dbReference type="Proteomes" id="UP000664781">
    <property type="component" value="Unassembled WGS sequence"/>
</dbReference>
<reference evidence="1" key="1">
    <citation type="submission" date="2021-03" db="EMBL/GenBank/DDBJ databases">
        <title>Streptomyces strains.</title>
        <authorList>
            <person name="Lund M.B."/>
            <person name="Toerring T."/>
        </authorList>
    </citation>
    <scope>NUCLEOTIDE SEQUENCE</scope>
    <source>
        <strain evidence="1">JCM 4242</strain>
    </source>
</reference>
<accession>A0A939FQ53</accession>
<organism evidence="1 2">
    <name type="scientific">Streptomyces triculaminicus</name>
    <dbReference type="NCBI Taxonomy" id="2816232"/>
    <lineage>
        <taxon>Bacteria</taxon>
        <taxon>Bacillati</taxon>
        <taxon>Actinomycetota</taxon>
        <taxon>Actinomycetes</taxon>
        <taxon>Kitasatosporales</taxon>
        <taxon>Streptomycetaceae</taxon>
        <taxon>Streptomyces</taxon>
    </lineage>
</organism>
<name>A0A939FQ53_9ACTN</name>
<protein>
    <submittedName>
        <fullName evidence="1">Uncharacterized protein</fullName>
    </submittedName>
</protein>
<proteinExistence type="predicted"/>
<dbReference type="AlphaFoldDB" id="A0A939FQ53"/>
<keyword evidence="2" id="KW-1185">Reference proteome</keyword>
<dbReference type="RefSeq" id="WP_143587558.1">
    <property type="nucleotide sequence ID" value="NZ_JAFMOF010000003.1"/>
</dbReference>
<evidence type="ECO:0000313" key="1">
    <source>
        <dbReference type="EMBL" id="MBO0654741.1"/>
    </source>
</evidence>
<comment type="caution">
    <text evidence="1">The sequence shown here is derived from an EMBL/GenBank/DDBJ whole genome shotgun (WGS) entry which is preliminary data.</text>
</comment>
<gene>
    <name evidence="1" type="ORF">J1792_18770</name>
</gene>
<dbReference type="EMBL" id="JAFMOF010000003">
    <property type="protein sequence ID" value="MBO0654741.1"/>
    <property type="molecule type" value="Genomic_DNA"/>
</dbReference>
<evidence type="ECO:0000313" key="2">
    <source>
        <dbReference type="Proteomes" id="UP000664781"/>
    </source>
</evidence>